<dbReference type="GO" id="GO:0046061">
    <property type="term" value="P:dATP catabolic process"/>
    <property type="evidence" value="ECO:0007669"/>
    <property type="project" value="TreeGrafter"/>
</dbReference>
<dbReference type="GO" id="GO:0046047">
    <property type="term" value="P:TTP catabolic process"/>
    <property type="evidence" value="ECO:0007669"/>
    <property type="project" value="TreeGrafter"/>
</dbReference>
<dbReference type="Proteomes" id="UP000249239">
    <property type="component" value="Unassembled WGS sequence"/>
</dbReference>
<dbReference type="PANTHER" id="PTHR30522:SF0">
    <property type="entry name" value="NUCLEOSIDE TRIPHOSPHATE PYROPHOSPHOHYDROLASE"/>
    <property type="match status" value="1"/>
</dbReference>
<evidence type="ECO:0000259" key="6">
    <source>
        <dbReference type="Pfam" id="PF03819"/>
    </source>
</evidence>
<dbReference type="CDD" id="cd11528">
    <property type="entry name" value="NTP-PPase_MazG_Nterm"/>
    <property type="match status" value="1"/>
</dbReference>
<dbReference type="CDD" id="cd11529">
    <property type="entry name" value="NTP-PPase_MazG_Cterm"/>
    <property type="match status" value="1"/>
</dbReference>
<keyword evidence="5" id="KW-0175">Coiled coil</keyword>
<dbReference type="InterPro" id="IPR004518">
    <property type="entry name" value="MazG-like_dom"/>
</dbReference>
<dbReference type="EC" id="3.6.1.8" evidence="3"/>
<dbReference type="InterPro" id="IPR048015">
    <property type="entry name" value="NTP-PPase_MazG-like_N"/>
</dbReference>
<comment type="caution">
    <text evidence="7">The sequence shown here is derived from an EMBL/GenBank/DDBJ whole genome shotgun (WGS) entry which is preliminary data.</text>
</comment>
<proteinExistence type="inferred from homology"/>
<dbReference type="PANTHER" id="PTHR30522">
    <property type="entry name" value="NUCLEOSIDE TRIPHOSPHATE PYROPHOSPHOHYDROLASE"/>
    <property type="match status" value="1"/>
</dbReference>
<gene>
    <name evidence="7" type="ORF">LX69_02521</name>
</gene>
<dbReference type="GO" id="GO:0047693">
    <property type="term" value="F:ATP diphosphatase activity"/>
    <property type="evidence" value="ECO:0007669"/>
    <property type="project" value="UniProtKB-EC"/>
</dbReference>
<keyword evidence="7" id="KW-0378">Hydrolase</keyword>
<dbReference type="GO" id="GO:0046052">
    <property type="term" value="P:UTP catabolic process"/>
    <property type="evidence" value="ECO:0007669"/>
    <property type="project" value="TreeGrafter"/>
</dbReference>
<dbReference type="FunFam" id="1.10.287.1080:FF:000003">
    <property type="entry name" value="Nucleoside triphosphate pyrophosphohydrolase"/>
    <property type="match status" value="1"/>
</dbReference>
<keyword evidence="8" id="KW-1185">Reference proteome</keyword>
<reference evidence="7 8" key="1">
    <citation type="submission" date="2018-06" db="EMBL/GenBank/DDBJ databases">
        <title>Genomic Encyclopedia of Archaeal and Bacterial Type Strains, Phase II (KMG-II): from individual species to whole genera.</title>
        <authorList>
            <person name="Goeker M."/>
        </authorList>
    </citation>
    <scope>NUCLEOTIDE SEQUENCE [LARGE SCALE GENOMIC DNA]</scope>
    <source>
        <strain evidence="7 8">DSM 6779</strain>
    </source>
</reference>
<dbReference type="RefSeq" id="WP_111446369.1">
    <property type="nucleotide sequence ID" value="NZ_QKZK01000022.1"/>
</dbReference>
<evidence type="ECO:0000256" key="2">
    <source>
        <dbReference type="ARBA" id="ARBA00061115"/>
    </source>
</evidence>
<dbReference type="InterPro" id="IPR011551">
    <property type="entry name" value="NTP_PyrPHydrolase_MazG"/>
</dbReference>
<dbReference type="Gene3D" id="1.10.287.1080">
    <property type="entry name" value="MazG-like"/>
    <property type="match status" value="2"/>
</dbReference>
<dbReference type="FunFam" id="1.10.287.1080:FF:000001">
    <property type="entry name" value="Nucleoside triphosphate pyrophosphohydrolase"/>
    <property type="match status" value="1"/>
</dbReference>
<dbReference type="SUPFAM" id="SSF101386">
    <property type="entry name" value="all-alpha NTP pyrophosphatases"/>
    <property type="match status" value="2"/>
</dbReference>
<accession>A0A2W7N1H8</accession>
<dbReference type="AlphaFoldDB" id="A0A2W7N1H8"/>
<dbReference type="NCBIfam" id="TIGR00444">
    <property type="entry name" value="mazG"/>
    <property type="match status" value="1"/>
</dbReference>
<dbReference type="GO" id="GO:0006950">
    <property type="term" value="P:response to stress"/>
    <property type="evidence" value="ECO:0007669"/>
    <property type="project" value="UniProtKB-ARBA"/>
</dbReference>
<dbReference type="OrthoDB" id="9808939at2"/>
<evidence type="ECO:0000256" key="4">
    <source>
        <dbReference type="ARBA" id="ARBA00074799"/>
    </source>
</evidence>
<dbReference type="GO" id="GO:0046076">
    <property type="term" value="P:dTTP catabolic process"/>
    <property type="evidence" value="ECO:0007669"/>
    <property type="project" value="TreeGrafter"/>
</dbReference>
<dbReference type="Pfam" id="PF03819">
    <property type="entry name" value="MazG"/>
    <property type="match status" value="2"/>
</dbReference>
<evidence type="ECO:0000313" key="7">
    <source>
        <dbReference type="EMBL" id="PZX13841.1"/>
    </source>
</evidence>
<comment type="similarity">
    <text evidence="2">Belongs to the nucleoside triphosphate pyrophosphohydrolase family.</text>
</comment>
<feature type="domain" description="NTP pyrophosphohydrolase MazG-like" evidence="6">
    <location>
        <begin position="35"/>
        <end position="108"/>
    </location>
</feature>
<feature type="domain" description="NTP pyrophosphohydrolase MazG-like" evidence="6">
    <location>
        <begin position="174"/>
        <end position="231"/>
    </location>
</feature>
<dbReference type="EMBL" id="QKZK01000022">
    <property type="protein sequence ID" value="PZX13841.1"/>
    <property type="molecule type" value="Genomic_DNA"/>
</dbReference>
<feature type="coiled-coil region" evidence="5">
    <location>
        <begin position="172"/>
        <end position="199"/>
    </location>
</feature>
<dbReference type="NCBIfam" id="NF007113">
    <property type="entry name" value="PRK09562.1"/>
    <property type="match status" value="1"/>
</dbReference>
<sequence length="266" mass="30784">MENQNPSREERLAAFGNLLDILSELRIKCPWDKEQTNESLRTLTIEETYELADAIVKNDANHIEKELGDILLHIVFYALIGEEKGQFNIKTVIDHLNEKLIYRHPHIFGNTQVADARQVEQNWEQLKLKEKGGNKTVLGGVPDSLPAIIKANRIQDKARGVGFDWDNRNQVWDKVTEELNELKAEINALDQDKMEAEFGDLLFSMINAARLFNINPENALERTNRKFISRFNYLEEKTIKQGRSLHEMTLAEMDQLWEEAKKQALL</sequence>
<dbReference type="GO" id="GO:0006203">
    <property type="term" value="P:dGTP catabolic process"/>
    <property type="evidence" value="ECO:0007669"/>
    <property type="project" value="TreeGrafter"/>
</dbReference>
<evidence type="ECO:0000256" key="3">
    <source>
        <dbReference type="ARBA" id="ARBA00066372"/>
    </source>
</evidence>
<evidence type="ECO:0000256" key="1">
    <source>
        <dbReference type="ARBA" id="ARBA00052141"/>
    </source>
</evidence>
<protein>
    <recommendedName>
        <fullName evidence="4">Nucleoside triphosphate pyrophosphohydrolase</fullName>
        <ecNumber evidence="3">3.6.1.8</ecNumber>
    </recommendedName>
</protein>
<dbReference type="InterPro" id="IPR048011">
    <property type="entry name" value="NTP-PPase_MazG-like_C"/>
</dbReference>
<dbReference type="GO" id="GO:0046081">
    <property type="term" value="P:dUTP catabolic process"/>
    <property type="evidence" value="ECO:0007669"/>
    <property type="project" value="TreeGrafter"/>
</dbReference>
<name>A0A2W7N1H8_9BACT</name>
<organism evidence="7 8">
    <name type="scientific">Breznakibacter xylanolyticus</name>
    <dbReference type="NCBI Taxonomy" id="990"/>
    <lineage>
        <taxon>Bacteria</taxon>
        <taxon>Pseudomonadati</taxon>
        <taxon>Bacteroidota</taxon>
        <taxon>Bacteroidia</taxon>
        <taxon>Marinilabiliales</taxon>
        <taxon>Marinilabiliaceae</taxon>
        <taxon>Breznakibacter</taxon>
    </lineage>
</organism>
<evidence type="ECO:0000256" key="5">
    <source>
        <dbReference type="SAM" id="Coils"/>
    </source>
</evidence>
<evidence type="ECO:0000313" key="8">
    <source>
        <dbReference type="Proteomes" id="UP000249239"/>
    </source>
</evidence>
<comment type="catalytic activity">
    <reaction evidence="1">
        <text>ATP + H2O = AMP + diphosphate + H(+)</text>
        <dbReference type="Rhea" id="RHEA:14245"/>
        <dbReference type="ChEBI" id="CHEBI:15377"/>
        <dbReference type="ChEBI" id="CHEBI:15378"/>
        <dbReference type="ChEBI" id="CHEBI:30616"/>
        <dbReference type="ChEBI" id="CHEBI:33019"/>
        <dbReference type="ChEBI" id="CHEBI:456215"/>
        <dbReference type="EC" id="3.6.1.8"/>
    </reaction>
</comment>